<comment type="caution">
    <text evidence="1">The sequence shown here is derived from an EMBL/GenBank/DDBJ whole genome shotgun (WGS) entry which is preliminary data.</text>
</comment>
<accession>A0A9J6AGC1</accession>
<dbReference type="InterPro" id="IPR043504">
    <property type="entry name" value="Peptidase_S1_PA_chymotrypsin"/>
</dbReference>
<keyword evidence="2" id="KW-1185">Reference proteome</keyword>
<dbReference type="SUPFAM" id="SSF50494">
    <property type="entry name" value="Trypsin-like serine proteases"/>
    <property type="match status" value="1"/>
</dbReference>
<evidence type="ECO:0000313" key="1">
    <source>
        <dbReference type="EMBL" id="KAG5623701.1"/>
    </source>
</evidence>
<dbReference type="Gene3D" id="2.40.10.10">
    <property type="entry name" value="Trypsin-like serine proteases"/>
    <property type="match status" value="1"/>
</dbReference>
<dbReference type="InterPro" id="IPR009003">
    <property type="entry name" value="Peptidase_S1_PA"/>
</dbReference>
<dbReference type="Proteomes" id="UP000824120">
    <property type="component" value="Chromosome 2"/>
</dbReference>
<dbReference type="PANTHER" id="PTHR46366:SF1">
    <property type="entry name" value="PDZ DOMAIN-CONTAINING PROTEIN C1685.05"/>
    <property type="match status" value="1"/>
</dbReference>
<sequence length="415" mass="47641">MGDSMERLGSEEALGPESSIMKEELSMDIDPPFKESLATTEDWRKALDKVVPAVVVLRTNACRAFDTEAAGASYATGFVVDKRRGIILTNRHVVKPGPVVAEAMFVNREEIPIYPIYRDPHSLLYFYSGPLKFYESDDGSDTLFRAYFRLYLIGMGAWSGSGDADAMWNKTASCIREVASKVLGVSRGNFGGHKRDWWWNGEVQGEVEAKKAAYTEWVECVDKRDKKLYRLAKARERKARDLDQVKCIKDEEDKVLVDEISIKQRWRRYFHKFLNEEGGGDIVLNDLAHFEGLRDFGYCRCFRIEEDDEMPVDFWKNADKAGIEWLTRLFNVIFKTVEMPDEWRWSTMVPLYKNKGDIRGVTTTGYQIAKPYYEDPGESGGDESEKRVSISENRFGFMRNDRLTAIHLIATGRKI</sequence>
<proteinExistence type="predicted"/>
<name>A0A9J6AGC1_SOLCO</name>
<reference evidence="1 2" key="1">
    <citation type="submission" date="2020-09" db="EMBL/GenBank/DDBJ databases">
        <title>De no assembly of potato wild relative species, Solanum commersonii.</title>
        <authorList>
            <person name="Cho K."/>
        </authorList>
    </citation>
    <scope>NUCLEOTIDE SEQUENCE [LARGE SCALE GENOMIC DNA]</scope>
    <source>
        <strain evidence="1">LZ3.2</strain>
        <tissue evidence="1">Leaf</tissue>
    </source>
</reference>
<dbReference type="PANTHER" id="PTHR46366">
    <property type="entry name" value="PRO-APOPTOTIC SERINE PROTEASE NMA111"/>
    <property type="match status" value="1"/>
</dbReference>
<dbReference type="OrthoDB" id="1667202at2759"/>
<protein>
    <submittedName>
        <fullName evidence="1">Uncharacterized protein</fullName>
    </submittedName>
</protein>
<dbReference type="EMBL" id="JACXVP010000002">
    <property type="protein sequence ID" value="KAG5623701.1"/>
    <property type="molecule type" value="Genomic_DNA"/>
</dbReference>
<dbReference type="AlphaFoldDB" id="A0A9J6AGC1"/>
<evidence type="ECO:0000313" key="2">
    <source>
        <dbReference type="Proteomes" id="UP000824120"/>
    </source>
</evidence>
<organism evidence="1 2">
    <name type="scientific">Solanum commersonii</name>
    <name type="common">Commerson's wild potato</name>
    <name type="synonym">Commerson's nightshade</name>
    <dbReference type="NCBI Taxonomy" id="4109"/>
    <lineage>
        <taxon>Eukaryota</taxon>
        <taxon>Viridiplantae</taxon>
        <taxon>Streptophyta</taxon>
        <taxon>Embryophyta</taxon>
        <taxon>Tracheophyta</taxon>
        <taxon>Spermatophyta</taxon>
        <taxon>Magnoliopsida</taxon>
        <taxon>eudicotyledons</taxon>
        <taxon>Gunneridae</taxon>
        <taxon>Pentapetalae</taxon>
        <taxon>asterids</taxon>
        <taxon>lamiids</taxon>
        <taxon>Solanales</taxon>
        <taxon>Solanaceae</taxon>
        <taxon>Solanoideae</taxon>
        <taxon>Solaneae</taxon>
        <taxon>Solanum</taxon>
    </lineage>
</organism>
<gene>
    <name evidence="1" type="ORF">H5410_008919</name>
</gene>